<feature type="region of interest" description="Disordered" evidence="1">
    <location>
        <begin position="75"/>
        <end position="137"/>
    </location>
</feature>
<proteinExistence type="predicted"/>
<reference evidence="2 3" key="1">
    <citation type="journal article" date="2023" name="G3 (Bethesda)">
        <title>A chromosome-length genome assembly and annotation of blackberry (Rubus argutus, cv. 'Hillquist').</title>
        <authorList>
            <person name="Bruna T."/>
            <person name="Aryal R."/>
            <person name="Dudchenko O."/>
            <person name="Sargent D.J."/>
            <person name="Mead D."/>
            <person name="Buti M."/>
            <person name="Cavallini A."/>
            <person name="Hytonen T."/>
            <person name="Andres J."/>
            <person name="Pham M."/>
            <person name="Weisz D."/>
            <person name="Mascagni F."/>
            <person name="Usai G."/>
            <person name="Natali L."/>
            <person name="Bassil N."/>
            <person name="Fernandez G.E."/>
            <person name="Lomsadze A."/>
            <person name="Armour M."/>
            <person name="Olukolu B."/>
            <person name="Poorten T."/>
            <person name="Britton C."/>
            <person name="Davik J."/>
            <person name="Ashrafi H."/>
            <person name="Aiden E.L."/>
            <person name="Borodovsky M."/>
            <person name="Worthington M."/>
        </authorList>
    </citation>
    <scope>NUCLEOTIDE SEQUENCE [LARGE SCALE GENOMIC DNA]</scope>
    <source>
        <strain evidence="2">PI 553951</strain>
    </source>
</reference>
<organism evidence="2 3">
    <name type="scientific">Rubus argutus</name>
    <name type="common">Southern blackberry</name>
    <dbReference type="NCBI Taxonomy" id="59490"/>
    <lineage>
        <taxon>Eukaryota</taxon>
        <taxon>Viridiplantae</taxon>
        <taxon>Streptophyta</taxon>
        <taxon>Embryophyta</taxon>
        <taxon>Tracheophyta</taxon>
        <taxon>Spermatophyta</taxon>
        <taxon>Magnoliopsida</taxon>
        <taxon>eudicotyledons</taxon>
        <taxon>Gunneridae</taxon>
        <taxon>Pentapetalae</taxon>
        <taxon>rosids</taxon>
        <taxon>fabids</taxon>
        <taxon>Rosales</taxon>
        <taxon>Rosaceae</taxon>
        <taxon>Rosoideae</taxon>
        <taxon>Rosoideae incertae sedis</taxon>
        <taxon>Rubus</taxon>
    </lineage>
</organism>
<dbReference type="Proteomes" id="UP001457282">
    <property type="component" value="Unassembled WGS sequence"/>
</dbReference>
<feature type="compositionally biased region" description="Basic and acidic residues" evidence="1">
    <location>
        <begin position="86"/>
        <end position="96"/>
    </location>
</feature>
<name>A0AAW1WTF7_RUBAR</name>
<accession>A0AAW1WTF7</accession>
<dbReference type="EMBL" id="JBEDUW010000005">
    <property type="protein sequence ID" value="KAK9927938.1"/>
    <property type="molecule type" value="Genomic_DNA"/>
</dbReference>
<sequence>MGDQARRVSSEVQRQQMLEQIHAIREDKNRRNQQRRIQLVENLEQGRERRISETETRRRRDKLAEKMYIQCFGTTDLMSSDDSDDADRWYSSRNDDFDPIPAMLTRGRRSSNVGPSNVGPSNVGPSNVGPSNVGPANVGPSNDNALVVLPHDINRIVSSNIAQGVEKFPIPVFNQYGNDEPPGKFLIYLYSTIPSL</sequence>
<evidence type="ECO:0000256" key="1">
    <source>
        <dbReference type="SAM" id="MobiDB-lite"/>
    </source>
</evidence>
<dbReference type="AlphaFoldDB" id="A0AAW1WTF7"/>
<feature type="compositionally biased region" description="Polar residues" evidence="1">
    <location>
        <begin position="110"/>
        <end position="130"/>
    </location>
</feature>
<evidence type="ECO:0000313" key="3">
    <source>
        <dbReference type="Proteomes" id="UP001457282"/>
    </source>
</evidence>
<evidence type="ECO:0000313" key="2">
    <source>
        <dbReference type="EMBL" id="KAK9927938.1"/>
    </source>
</evidence>
<gene>
    <name evidence="2" type="ORF">M0R45_025098</name>
</gene>
<comment type="caution">
    <text evidence="2">The sequence shown here is derived from an EMBL/GenBank/DDBJ whole genome shotgun (WGS) entry which is preliminary data.</text>
</comment>
<keyword evidence="3" id="KW-1185">Reference proteome</keyword>
<protein>
    <submittedName>
        <fullName evidence="2">Uncharacterized protein</fullName>
    </submittedName>
</protein>